<reference evidence="2" key="1">
    <citation type="journal article" date="2010" name="Science">
        <title>Plasticity of animal genome architecture unmasked by rapid evolution of a pelagic tunicate.</title>
        <authorList>
            <person name="Denoeud F."/>
            <person name="Henriet S."/>
            <person name="Mungpakdee S."/>
            <person name="Aury J.M."/>
            <person name="Da Silva C."/>
            <person name="Brinkmann H."/>
            <person name="Mikhaleva J."/>
            <person name="Olsen L.C."/>
            <person name="Jubin C."/>
            <person name="Canestro C."/>
            <person name="Bouquet J.M."/>
            <person name="Danks G."/>
            <person name="Poulain J."/>
            <person name="Campsteijn C."/>
            <person name="Adamski M."/>
            <person name="Cross I."/>
            <person name="Yadetie F."/>
            <person name="Muffato M."/>
            <person name="Louis A."/>
            <person name="Butcher S."/>
            <person name="Tsagkogeorga G."/>
            <person name="Konrad A."/>
            <person name="Singh S."/>
            <person name="Jensen M.F."/>
            <person name="Cong E.H."/>
            <person name="Eikeseth-Otteraa H."/>
            <person name="Noel B."/>
            <person name="Anthouard V."/>
            <person name="Porcel B.M."/>
            <person name="Kachouri-Lafond R."/>
            <person name="Nishino A."/>
            <person name="Ugolini M."/>
            <person name="Chourrout P."/>
            <person name="Nishida H."/>
            <person name="Aasland R."/>
            <person name="Huzurbazar S."/>
            <person name="Westhof E."/>
            <person name="Delsuc F."/>
            <person name="Lehrach H."/>
            <person name="Reinhardt R."/>
            <person name="Weissenbach J."/>
            <person name="Roy S.W."/>
            <person name="Artiguenave F."/>
            <person name="Postlethwait J.H."/>
            <person name="Manak J.R."/>
            <person name="Thompson E.M."/>
            <person name="Jaillon O."/>
            <person name="Du Pasquier L."/>
            <person name="Boudinot P."/>
            <person name="Liberles D.A."/>
            <person name="Volff J.N."/>
            <person name="Philippe H."/>
            <person name="Lenhard B."/>
            <person name="Roest Crollius H."/>
            <person name="Wincker P."/>
            <person name="Chourrout D."/>
        </authorList>
    </citation>
    <scope>NUCLEOTIDE SEQUENCE [LARGE SCALE GENOMIC DNA]</scope>
</reference>
<keyword evidence="1" id="KW-0472">Membrane</keyword>
<evidence type="ECO:0000313" key="3">
    <source>
        <dbReference type="Proteomes" id="UP000001307"/>
    </source>
</evidence>
<proteinExistence type="predicted"/>
<dbReference type="InParanoid" id="E4WS62"/>
<protein>
    <submittedName>
        <fullName evidence="2">Uncharacterized protein</fullName>
    </submittedName>
</protein>
<dbReference type="Proteomes" id="UP000001307">
    <property type="component" value="Unassembled WGS sequence"/>
</dbReference>
<accession>E4WS62</accession>
<evidence type="ECO:0000313" key="2">
    <source>
        <dbReference type="EMBL" id="CBY20595.1"/>
    </source>
</evidence>
<feature type="transmembrane region" description="Helical" evidence="1">
    <location>
        <begin position="20"/>
        <end position="39"/>
    </location>
</feature>
<keyword evidence="3" id="KW-1185">Reference proteome</keyword>
<feature type="transmembrane region" description="Helical" evidence="1">
    <location>
        <begin position="45"/>
        <end position="69"/>
    </location>
</feature>
<dbReference type="AlphaFoldDB" id="E4WS62"/>
<sequence length="87" mass="10149">MPINLLKKFLSKYQSEFYKLFASWILALRLLASAVRQLLQLSSSLFILLFISTYDKLSLLLGILSASNYQLIARTIHKKRATKYCYR</sequence>
<organism evidence="2">
    <name type="scientific">Oikopleura dioica</name>
    <name type="common">Tunicate</name>
    <dbReference type="NCBI Taxonomy" id="34765"/>
    <lineage>
        <taxon>Eukaryota</taxon>
        <taxon>Metazoa</taxon>
        <taxon>Chordata</taxon>
        <taxon>Tunicata</taxon>
        <taxon>Appendicularia</taxon>
        <taxon>Copelata</taxon>
        <taxon>Oikopleuridae</taxon>
        <taxon>Oikopleura</taxon>
    </lineage>
</organism>
<keyword evidence="1" id="KW-1133">Transmembrane helix</keyword>
<dbReference type="EMBL" id="FN653015">
    <property type="protein sequence ID" value="CBY20595.1"/>
    <property type="molecule type" value="Genomic_DNA"/>
</dbReference>
<gene>
    <name evidence="2" type="ORF">GSOID_T00000596001</name>
</gene>
<keyword evidence="1" id="KW-0812">Transmembrane</keyword>
<name>E4WS62_OIKDI</name>
<evidence type="ECO:0000256" key="1">
    <source>
        <dbReference type="SAM" id="Phobius"/>
    </source>
</evidence>